<dbReference type="EMBL" id="CAKLCM010000001">
    <property type="protein sequence ID" value="CAH0524322.1"/>
    <property type="molecule type" value="Genomic_DNA"/>
</dbReference>
<sequence length="30" mass="3329">MSADLNVNCMFLQKLKAITLCLSAYISYSS</sequence>
<reference evidence="1" key="1">
    <citation type="submission" date="2021-12" db="EMBL/GenBank/DDBJ databases">
        <authorList>
            <person name="Rodrigo-Torres L."/>
            <person name="Arahal R. D."/>
            <person name="Lucena T."/>
        </authorList>
    </citation>
    <scope>NUCLEOTIDE SEQUENCE</scope>
    <source>
        <strain evidence="1">CECT 8226</strain>
    </source>
</reference>
<organism evidence="1 2">
    <name type="scientific">Vibrio hippocampi</name>
    <dbReference type="NCBI Taxonomy" id="654686"/>
    <lineage>
        <taxon>Bacteria</taxon>
        <taxon>Pseudomonadati</taxon>
        <taxon>Pseudomonadota</taxon>
        <taxon>Gammaproteobacteria</taxon>
        <taxon>Vibrionales</taxon>
        <taxon>Vibrionaceae</taxon>
        <taxon>Vibrio</taxon>
    </lineage>
</organism>
<accession>A0ABM8ZE75</accession>
<gene>
    <name evidence="1" type="ORF">VHP8226_00136</name>
</gene>
<comment type="caution">
    <text evidence="1">The sequence shown here is derived from an EMBL/GenBank/DDBJ whole genome shotgun (WGS) entry which is preliminary data.</text>
</comment>
<proteinExistence type="predicted"/>
<keyword evidence="2" id="KW-1185">Reference proteome</keyword>
<name>A0ABM8ZE75_9VIBR</name>
<dbReference type="Proteomes" id="UP000838160">
    <property type="component" value="Unassembled WGS sequence"/>
</dbReference>
<protein>
    <submittedName>
        <fullName evidence="1">Uncharacterized protein</fullName>
    </submittedName>
</protein>
<evidence type="ECO:0000313" key="1">
    <source>
        <dbReference type="EMBL" id="CAH0524322.1"/>
    </source>
</evidence>
<evidence type="ECO:0000313" key="2">
    <source>
        <dbReference type="Proteomes" id="UP000838160"/>
    </source>
</evidence>